<dbReference type="Proteomes" id="UP000294911">
    <property type="component" value="Unassembled WGS sequence"/>
</dbReference>
<keyword evidence="3" id="KW-0949">S-adenosyl-L-methionine</keyword>
<dbReference type="OrthoDB" id="3804952at2"/>
<dbReference type="Pfam" id="PF00891">
    <property type="entry name" value="Methyltransf_2"/>
    <property type="match status" value="1"/>
</dbReference>
<dbReference type="GO" id="GO:0032259">
    <property type="term" value="P:methylation"/>
    <property type="evidence" value="ECO:0007669"/>
    <property type="project" value="UniProtKB-KW"/>
</dbReference>
<keyword evidence="2 6" id="KW-0808">Transferase</keyword>
<dbReference type="InterPro" id="IPR012967">
    <property type="entry name" value="COMT_dimerisation"/>
</dbReference>
<dbReference type="InterPro" id="IPR001077">
    <property type="entry name" value="COMT_C"/>
</dbReference>
<gene>
    <name evidence="6" type="ORF">EV191_101720</name>
</gene>
<sequence>MRATRGFMDAQIVGAFARLGLPELLAGGPVGLAELAVRLGADVDALSRFLRSAVTIGVVGVDEAGCFVETPMTVLLRPGPRSLANFATAFTSPGLYRPWEQLHNVVLTGRNQMESVVGAGLWEYYRQHDDEARAMAQTMGEQSEFAADVALDRMDLMGPKRFVDVGGSHGVLVSRVLEKNPEATGVLFDLPEVIERARGYVADRGLTDRVELVPGSFLENVPTGGDVYMMRAVLCDWDDEHCVRILSNIRQAAGPGTPVIVLDWLLPEAPDYFLDVTSLGLLVLSDGKVRDEAEFRELFGKAGFDVKRIETATDSWLKVTLFELA</sequence>
<dbReference type="Gene3D" id="3.40.50.150">
    <property type="entry name" value="Vaccinia Virus protein VP39"/>
    <property type="match status" value="1"/>
</dbReference>
<evidence type="ECO:0000313" key="6">
    <source>
        <dbReference type="EMBL" id="TCP56774.1"/>
    </source>
</evidence>
<dbReference type="PROSITE" id="PS51683">
    <property type="entry name" value="SAM_OMT_II"/>
    <property type="match status" value="1"/>
</dbReference>
<dbReference type="GO" id="GO:0046983">
    <property type="term" value="F:protein dimerization activity"/>
    <property type="evidence" value="ECO:0007669"/>
    <property type="project" value="InterPro"/>
</dbReference>
<evidence type="ECO:0000256" key="3">
    <source>
        <dbReference type="ARBA" id="ARBA00022691"/>
    </source>
</evidence>
<feature type="domain" description="O-methyltransferase C-terminal" evidence="4">
    <location>
        <begin position="99"/>
        <end position="304"/>
    </location>
</feature>
<dbReference type="EMBL" id="SLXQ01000001">
    <property type="protein sequence ID" value="TCP56774.1"/>
    <property type="molecule type" value="Genomic_DNA"/>
</dbReference>
<reference evidence="6 7" key="1">
    <citation type="submission" date="2019-03" db="EMBL/GenBank/DDBJ databases">
        <title>Genomic Encyclopedia of Type Strains, Phase IV (KMG-IV): sequencing the most valuable type-strain genomes for metagenomic binning, comparative biology and taxonomic classification.</title>
        <authorList>
            <person name="Goeker M."/>
        </authorList>
    </citation>
    <scope>NUCLEOTIDE SEQUENCE [LARGE SCALE GENOMIC DNA]</scope>
    <source>
        <strain evidence="6 7">DSM 45765</strain>
    </source>
</reference>
<accession>A0A4R2R4E3</accession>
<dbReference type="SUPFAM" id="SSF46785">
    <property type="entry name" value="Winged helix' DNA-binding domain"/>
    <property type="match status" value="1"/>
</dbReference>
<dbReference type="InterPro" id="IPR029063">
    <property type="entry name" value="SAM-dependent_MTases_sf"/>
</dbReference>
<dbReference type="Gene3D" id="1.10.10.10">
    <property type="entry name" value="Winged helix-like DNA-binding domain superfamily/Winged helix DNA-binding domain"/>
    <property type="match status" value="1"/>
</dbReference>
<proteinExistence type="predicted"/>
<dbReference type="InterPro" id="IPR036388">
    <property type="entry name" value="WH-like_DNA-bd_sf"/>
</dbReference>
<dbReference type="InterPro" id="IPR036390">
    <property type="entry name" value="WH_DNA-bd_sf"/>
</dbReference>
<evidence type="ECO:0000256" key="1">
    <source>
        <dbReference type="ARBA" id="ARBA00022603"/>
    </source>
</evidence>
<dbReference type="PANTHER" id="PTHR43712:SF2">
    <property type="entry name" value="O-METHYLTRANSFERASE CICE"/>
    <property type="match status" value="1"/>
</dbReference>
<dbReference type="SUPFAM" id="SSF53335">
    <property type="entry name" value="S-adenosyl-L-methionine-dependent methyltransferases"/>
    <property type="match status" value="1"/>
</dbReference>
<evidence type="ECO:0000313" key="7">
    <source>
        <dbReference type="Proteomes" id="UP000294911"/>
    </source>
</evidence>
<dbReference type="PANTHER" id="PTHR43712">
    <property type="entry name" value="PUTATIVE (AFU_ORTHOLOGUE AFUA_4G14580)-RELATED"/>
    <property type="match status" value="1"/>
</dbReference>
<keyword evidence="1 6" id="KW-0489">Methyltransferase</keyword>
<evidence type="ECO:0000256" key="2">
    <source>
        <dbReference type="ARBA" id="ARBA00022679"/>
    </source>
</evidence>
<dbReference type="AlphaFoldDB" id="A0A4R2R4E3"/>
<evidence type="ECO:0000259" key="4">
    <source>
        <dbReference type="Pfam" id="PF00891"/>
    </source>
</evidence>
<dbReference type="InterPro" id="IPR016461">
    <property type="entry name" value="COMT-like"/>
</dbReference>
<protein>
    <submittedName>
        <fullName evidence="6">O-methyltransferase</fullName>
    </submittedName>
</protein>
<organism evidence="6 7">
    <name type="scientific">Tamaricihabitans halophyticus</name>
    <dbReference type="NCBI Taxonomy" id="1262583"/>
    <lineage>
        <taxon>Bacteria</taxon>
        <taxon>Bacillati</taxon>
        <taxon>Actinomycetota</taxon>
        <taxon>Actinomycetes</taxon>
        <taxon>Pseudonocardiales</taxon>
        <taxon>Pseudonocardiaceae</taxon>
        <taxon>Tamaricihabitans</taxon>
    </lineage>
</organism>
<name>A0A4R2R4E3_9PSEU</name>
<feature type="domain" description="O-methyltransferase dimerisation" evidence="5">
    <location>
        <begin position="2"/>
        <end position="75"/>
    </location>
</feature>
<evidence type="ECO:0000259" key="5">
    <source>
        <dbReference type="Pfam" id="PF08100"/>
    </source>
</evidence>
<comment type="caution">
    <text evidence="6">The sequence shown here is derived from an EMBL/GenBank/DDBJ whole genome shotgun (WGS) entry which is preliminary data.</text>
</comment>
<dbReference type="GO" id="GO:0008171">
    <property type="term" value="F:O-methyltransferase activity"/>
    <property type="evidence" value="ECO:0007669"/>
    <property type="project" value="InterPro"/>
</dbReference>
<dbReference type="Pfam" id="PF08100">
    <property type="entry name" value="Dimerisation"/>
    <property type="match status" value="1"/>
</dbReference>
<dbReference type="PIRSF" id="PIRSF005739">
    <property type="entry name" value="O-mtase"/>
    <property type="match status" value="1"/>
</dbReference>
<keyword evidence="7" id="KW-1185">Reference proteome</keyword>